<name>A0ABU2JN85_9ACTN</name>
<keyword evidence="1" id="KW-1133">Transmembrane helix</keyword>
<reference evidence="3" key="1">
    <citation type="submission" date="2023-07" db="EMBL/GenBank/DDBJ databases">
        <title>30 novel species of actinomycetes from the DSMZ collection.</title>
        <authorList>
            <person name="Nouioui I."/>
        </authorList>
    </citation>
    <scope>NUCLEOTIDE SEQUENCE [LARGE SCALE GENOMIC DNA]</scope>
    <source>
        <strain evidence="3">DSM 44915</strain>
    </source>
</reference>
<evidence type="ECO:0000313" key="2">
    <source>
        <dbReference type="EMBL" id="MDT0266446.1"/>
    </source>
</evidence>
<evidence type="ECO:0000313" key="3">
    <source>
        <dbReference type="Proteomes" id="UP001183410"/>
    </source>
</evidence>
<keyword evidence="3" id="KW-1185">Reference proteome</keyword>
<accession>A0ABU2JN85</accession>
<dbReference type="Proteomes" id="UP001183410">
    <property type="component" value="Unassembled WGS sequence"/>
</dbReference>
<organism evidence="2 3">
    <name type="scientific">Streptomyces chisholmiae</name>
    <dbReference type="NCBI Taxonomy" id="3075540"/>
    <lineage>
        <taxon>Bacteria</taxon>
        <taxon>Bacillati</taxon>
        <taxon>Actinomycetota</taxon>
        <taxon>Actinomycetes</taxon>
        <taxon>Kitasatosporales</taxon>
        <taxon>Streptomycetaceae</taxon>
        <taxon>Streptomyces</taxon>
    </lineage>
</organism>
<protein>
    <recommendedName>
        <fullName evidence="4">Protein kilB</fullName>
    </recommendedName>
</protein>
<evidence type="ECO:0000256" key="1">
    <source>
        <dbReference type="SAM" id="Phobius"/>
    </source>
</evidence>
<evidence type="ECO:0008006" key="4">
    <source>
        <dbReference type="Google" id="ProtNLM"/>
    </source>
</evidence>
<dbReference type="EMBL" id="JAVREO010000004">
    <property type="protein sequence ID" value="MDT0266446.1"/>
    <property type="molecule type" value="Genomic_DNA"/>
</dbReference>
<feature type="transmembrane region" description="Helical" evidence="1">
    <location>
        <begin position="6"/>
        <end position="29"/>
    </location>
</feature>
<gene>
    <name evidence="2" type="ORF">RM844_09065</name>
</gene>
<proteinExistence type="predicted"/>
<sequence>MDQGWAAVLGAAVGALATGGGSLLTVRYARKTQKKAARREVYRAFLTELAEARAQLQKVRDLMFYGARDEADARSVAAGLREAEQGVARLRGLEIGVRLEGPDSVSVPAREVTQTITWMWARLRFAHANPLGEDEFRSMTATIEADFANLEGKADDLLLEAPRHL</sequence>
<keyword evidence="1" id="KW-0472">Membrane</keyword>
<keyword evidence="1" id="KW-0812">Transmembrane</keyword>
<comment type="caution">
    <text evidence="2">The sequence shown here is derived from an EMBL/GenBank/DDBJ whole genome shotgun (WGS) entry which is preliminary data.</text>
</comment>
<dbReference type="RefSeq" id="WP_311666463.1">
    <property type="nucleotide sequence ID" value="NZ_JAVREO010000004.1"/>
</dbReference>